<accession>A0AAJ1AJ42</accession>
<evidence type="ECO:0000313" key="2">
    <source>
        <dbReference type="Proteomes" id="UP001197609"/>
    </source>
</evidence>
<dbReference type="EMBL" id="JAIOIU010000032">
    <property type="protein sequence ID" value="MBZ0159077.1"/>
    <property type="molecule type" value="Genomic_DNA"/>
</dbReference>
<sequence length="78" mass="8747">MQSQFKQKAPKTYRYDPSLDPALSWDVSVDRERAEALIARIERSSHLAVRPDTQPLPWSVTTKSGPLLRTVGVLTLIG</sequence>
<organism evidence="1 2">
    <name type="scientific">Candidatus Methylomirabilis tolerans</name>
    <dbReference type="NCBI Taxonomy" id="3123416"/>
    <lineage>
        <taxon>Bacteria</taxon>
        <taxon>Candidatus Methylomirabilota</taxon>
        <taxon>Candidatus Methylomirabilia</taxon>
        <taxon>Candidatus Methylomirabilales</taxon>
        <taxon>Candidatus Methylomirabilaceae</taxon>
        <taxon>Candidatus Methylomirabilis</taxon>
    </lineage>
</organism>
<gene>
    <name evidence="1" type="ORF">K8G79_02865</name>
</gene>
<evidence type="ECO:0000313" key="1">
    <source>
        <dbReference type="EMBL" id="MBZ0159077.1"/>
    </source>
</evidence>
<comment type="caution">
    <text evidence="1">The sequence shown here is derived from an EMBL/GenBank/DDBJ whole genome shotgun (WGS) entry which is preliminary data.</text>
</comment>
<reference evidence="1 2" key="1">
    <citation type="journal article" date="2021" name="bioRxiv">
        <title>Unraveling nitrogen, sulfur and carbon metabolic pathways and microbial community transcriptional responses to substrate deprivation and toxicity stresses in a bioreactor mimicking anoxic brackish coastal sediment conditions.</title>
        <authorList>
            <person name="Martins P.D."/>
            <person name="Echeveste M.J."/>
            <person name="Arshad A."/>
            <person name="Kurth J."/>
            <person name="Ouboter H."/>
            <person name="Jetten M.S.M."/>
            <person name="Welte C.U."/>
        </authorList>
    </citation>
    <scope>NUCLEOTIDE SEQUENCE [LARGE SCALE GENOMIC DNA]</scope>
    <source>
        <strain evidence="1">MAG_38</strain>
    </source>
</reference>
<dbReference type="AlphaFoldDB" id="A0AAJ1AJ42"/>
<dbReference type="Proteomes" id="UP001197609">
    <property type="component" value="Unassembled WGS sequence"/>
</dbReference>
<protein>
    <submittedName>
        <fullName evidence="1">Uncharacterized protein</fullName>
    </submittedName>
</protein>
<name>A0AAJ1AJ42_9BACT</name>
<proteinExistence type="predicted"/>